<dbReference type="Proteomes" id="UP000000304">
    <property type="component" value="Chromosome X"/>
</dbReference>
<dbReference type="Bgee" id="FBgn0188404">
    <property type="expression patterns" value="Expressed in male reproductive system and 3 other cell types or tissues"/>
</dbReference>
<name>B4R5Q0_DROSI</name>
<accession>B4R5Q0</accession>
<evidence type="ECO:0000256" key="6">
    <source>
        <dbReference type="ARBA" id="ARBA00023242"/>
    </source>
</evidence>
<dbReference type="SUPFAM" id="SSF102031">
    <property type="entry name" value="AXH domain"/>
    <property type="match status" value="1"/>
</dbReference>
<feature type="domain" description="AXH" evidence="8">
    <location>
        <begin position="82"/>
        <end position="213"/>
    </location>
</feature>
<protein>
    <submittedName>
        <fullName evidence="9">GD16817</fullName>
    </submittedName>
</protein>
<dbReference type="PANTHER" id="PTHR13392">
    <property type="entry name" value="ATAXIN 1"/>
    <property type="match status" value="1"/>
</dbReference>
<dbReference type="SMR" id="B4R5Q0"/>
<dbReference type="GO" id="GO:0007474">
    <property type="term" value="P:imaginal disc-derived wing vein specification"/>
    <property type="evidence" value="ECO:0007669"/>
    <property type="project" value="EnsemblMetazoa"/>
</dbReference>
<dbReference type="OMA" id="AYTQHLI"/>
<evidence type="ECO:0000313" key="9">
    <source>
        <dbReference type="EMBL" id="EDX17287.1"/>
    </source>
</evidence>
<keyword evidence="5" id="KW-0804">Transcription</keyword>
<dbReference type="HOGENOM" id="CLU_1225939_0_0_1"/>
<dbReference type="GO" id="GO:0003677">
    <property type="term" value="F:DNA binding"/>
    <property type="evidence" value="ECO:0007669"/>
    <property type="project" value="UniProtKB-KW"/>
</dbReference>
<dbReference type="GO" id="GO:0005634">
    <property type="term" value="C:nucleus"/>
    <property type="evidence" value="ECO:0007669"/>
    <property type="project" value="UniProtKB-SubCell"/>
</dbReference>
<dbReference type="SMART" id="SM00536">
    <property type="entry name" value="AXH"/>
    <property type="match status" value="1"/>
</dbReference>
<comment type="subcellular location">
    <subcellularLocation>
        <location evidence="1">Nucleus</location>
    </subcellularLocation>
</comment>
<dbReference type="OrthoDB" id="10000452at2759"/>
<dbReference type="GO" id="GO:0006355">
    <property type="term" value="P:regulation of DNA-templated transcription"/>
    <property type="evidence" value="ECO:0007669"/>
    <property type="project" value="InterPro"/>
</dbReference>
<keyword evidence="10" id="KW-1185">Reference proteome</keyword>
<evidence type="ECO:0000256" key="7">
    <source>
        <dbReference type="SAM" id="MobiDB-lite"/>
    </source>
</evidence>
<evidence type="ECO:0000256" key="5">
    <source>
        <dbReference type="ARBA" id="ARBA00023163"/>
    </source>
</evidence>
<dbReference type="PANTHER" id="PTHR13392:SF13">
    <property type="entry name" value="AXH DOMAIN-CONTAINING PROTEIN"/>
    <property type="match status" value="1"/>
</dbReference>
<dbReference type="GO" id="GO:0003723">
    <property type="term" value="F:RNA binding"/>
    <property type="evidence" value="ECO:0007669"/>
    <property type="project" value="InterPro"/>
</dbReference>
<keyword evidence="3" id="KW-0805">Transcription regulation</keyword>
<keyword evidence="2" id="KW-0678">Repressor</keyword>
<organism evidence="9 10">
    <name type="scientific">Drosophila simulans</name>
    <name type="common">Fruit fly</name>
    <dbReference type="NCBI Taxonomy" id="7240"/>
    <lineage>
        <taxon>Eukaryota</taxon>
        <taxon>Metazoa</taxon>
        <taxon>Ecdysozoa</taxon>
        <taxon>Arthropoda</taxon>
        <taxon>Hexapoda</taxon>
        <taxon>Insecta</taxon>
        <taxon>Pterygota</taxon>
        <taxon>Neoptera</taxon>
        <taxon>Endopterygota</taxon>
        <taxon>Diptera</taxon>
        <taxon>Brachycera</taxon>
        <taxon>Muscomorpha</taxon>
        <taxon>Ephydroidea</taxon>
        <taxon>Drosophilidae</taxon>
        <taxon>Drosophila</taxon>
        <taxon>Sophophora</taxon>
    </lineage>
</organism>
<sequence>MVGQPSVRVGDIPGKTVENTLVLNEQVYINCQPGQGILQLTSYRPDEQIDMQMHMELSYGRGYDPIGRQPPSLPPPSQQHWSSNGFSDDSASCFRRGSYIELASGTMRRVEDIRTEDFIQSALRSQLFELREATVVRIDRSGCPSLVTLTFSYDTHHAKMDLQVKPGHPMFVYGQGWASCDPQLSLQLYELKCQQLQVGDICLSLVPREQPAAPCPPPPAPPPPCPPPTLPTSMEMPVPMGSPPTGSYGFPPFKHPYEMYAQMASFVAVYTQHMMGKLNY</sequence>
<dbReference type="InterPro" id="IPR043404">
    <property type="entry name" value="ATAXIN1-like"/>
</dbReference>
<gene>
    <name evidence="9" type="primary">Dsim\GD16817</name>
    <name evidence="9" type="ORF">Dsim_GD16817</name>
</gene>
<evidence type="ECO:0000256" key="1">
    <source>
        <dbReference type="ARBA" id="ARBA00004123"/>
    </source>
</evidence>
<dbReference type="InterPro" id="IPR036096">
    <property type="entry name" value="Ataxin_AXH_dom_sf"/>
</dbReference>
<dbReference type="GO" id="GO:0045494">
    <property type="term" value="P:photoreceptor cell maintenance"/>
    <property type="evidence" value="ECO:0007669"/>
    <property type="project" value="EnsemblMetazoa"/>
</dbReference>
<evidence type="ECO:0000256" key="3">
    <source>
        <dbReference type="ARBA" id="ARBA00023015"/>
    </source>
</evidence>
<dbReference type="Pfam" id="PF08517">
    <property type="entry name" value="AXH"/>
    <property type="match status" value="1"/>
</dbReference>
<proteinExistence type="predicted"/>
<keyword evidence="6" id="KW-0539">Nucleus</keyword>
<evidence type="ECO:0000256" key="4">
    <source>
        <dbReference type="ARBA" id="ARBA00023125"/>
    </source>
</evidence>
<keyword evidence="4" id="KW-0238">DNA-binding</keyword>
<evidence type="ECO:0000259" key="8">
    <source>
        <dbReference type="PROSITE" id="PS51148"/>
    </source>
</evidence>
<dbReference type="FunFam" id="2.170.16.10:FF:000010">
    <property type="entry name" value="Ataxin 1-like"/>
    <property type="match status" value="1"/>
</dbReference>
<dbReference type="InterPro" id="IPR003652">
    <property type="entry name" value="Ataxin_AXH_dom"/>
</dbReference>
<feature type="region of interest" description="Disordered" evidence="7">
    <location>
        <begin position="61"/>
        <end position="86"/>
    </location>
</feature>
<dbReference type="PhylomeDB" id="B4R5Q0"/>
<dbReference type="STRING" id="7240.B4R5Q0"/>
<evidence type="ECO:0000313" key="10">
    <source>
        <dbReference type="Proteomes" id="UP000000304"/>
    </source>
</evidence>
<dbReference type="PROSITE" id="PS51148">
    <property type="entry name" value="AXH"/>
    <property type="match status" value="1"/>
</dbReference>
<evidence type="ECO:0000256" key="2">
    <source>
        <dbReference type="ARBA" id="ARBA00022491"/>
    </source>
</evidence>
<dbReference type="AlphaFoldDB" id="B4R5Q0"/>
<reference evidence="9 10" key="1">
    <citation type="journal article" date="2007" name="Nature">
        <title>Evolution of genes and genomes on the Drosophila phylogeny.</title>
        <authorList>
            <consortium name="Drosophila 12 Genomes Consortium"/>
            <person name="Clark A.G."/>
            <person name="Eisen M.B."/>
            <person name="Smith D.R."/>
            <person name="Bergman C.M."/>
            <person name="Oliver B."/>
            <person name="Markow T.A."/>
            <person name="Kaufman T.C."/>
            <person name="Kellis M."/>
            <person name="Gelbart W."/>
            <person name="Iyer V.N."/>
            <person name="Pollard D.A."/>
            <person name="Sackton T.B."/>
            <person name="Larracuente A.M."/>
            <person name="Singh N.D."/>
            <person name="Abad J.P."/>
            <person name="Abt D.N."/>
            <person name="Adryan B."/>
            <person name="Aguade M."/>
            <person name="Akashi H."/>
            <person name="Anderson W.W."/>
            <person name="Aquadro C.F."/>
            <person name="Ardell D.H."/>
            <person name="Arguello R."/>
            <person name="Artieri C.G."/>
            <person name="Barbash D.A."/>
            <person name="Barker D."/>
            <person name="Barsanti P."/>
            <person name="Batterham P."/>
            <person name="Batzoglou S."/>
            <person name="Begun D."/>
            <person name="Bhutkar A."/>
            <person name="Blanco E."/>
            <person name="Bosak S.A."/>
            <person name="Bradley R.K."/>
            <person name="Brand A.D."/>
            <person name="Brent M.R."/>
            <person name="Brooks A.N."/>
            <person name="Brown R.H."/>
            <person name="Butlin R.K."/>
            <person name="Caggese C."/>
            <person name="Calvi B.R."/>
            <person name="Bernardo de Carvalho A."/>
            <person name="Caspi A."/>
            <person name="Castrezana S."/>
            <person name="Celniker S.E."/>
            <person name="Chang J.L."/>
            <person name="Chapple C."/>
            <person name="Chatterji S."/>
            <person name="Chinwalla A."/>
            <person name="Civetta A."/>
            <person name="Clifton S.W."/>
            <person name="Comeron J.M."/>
            <person name="Costello J.C."/>
            <person name="Coyne J.A."/>
            <person name="Daub J."/>
            <person name="David R.G."/>
            <person name="Delcher A.L."/>
            <person name="Delehaunty K."/>
            <person name="Do C.B."/>
            <person name="Ebling H."/>
            <person name="Edwards K."/>
            <person name="Eickbush T."/>
            <person name="Evans J.D."/>
            <person name="Filipski A."/>
            <person name="Findeiss S."/>
            <person name="Freyhult E."/>
            <person name="Fulton L."/>
            <person name="Fulton R."/>
            <person name="Garcia A.C."/>
            <person name="Gardiner A."/>
            <person name="Garfield D.A."/>
            <person name="Garvin B.E."/>
            <person name="Gibson G."/>
            <person name="Gilbert D."/>
            <person name="Gnerre S."/>
            <person name="Godfrey J."/>
            <person name="Good R."/>
            <person name="Gotea V."/>
            <person name="Gravely B."/>
            <person name="Greenberg A.J."/>
            <person name="Griffiths-Jones S."/>
            <person name="Gross S."/>
            <person name="Guigo R."/>
            <person name="Gustafson E.A."/>
            <person name="Haerty W."/>
            <person name="Hahn M.W."/>
            <person name="Halligan D.L."/>
            <person name="Halpern A.L."/>
            <person name="Halter G.M."/>
            <person name="Han M.V."/>
            <person name="Heger A."/>
            <person name="Hillier L."/>
            <person name="Hinrichs A.S."/>
            <person name="Holmes I."/>
            <person name="Hoskins R.A."/>
            <person name="Hubisz M.J."/>
            <person name="Hultmark D."/>
            <person name="Huntley M.A."/>
            <person name="Jaffe D.B."/>
            <person name="Jagadeeshan S."/>
            <person name="Jeck W.R."/>
            <person name="Johnson J."/>
            <person name="Jones C.D."/>
            <person name="Jordan W.C."/>
            <person name="Karpen G.H."/>
            <person name="Kataoka E."/>
            <person name="Keightley P.D."/>
            <person name="Kheradpour P."/>
            <person name="Kirkness E.F."/>
            <person name="Koerich L.B."/>
            <person name="Kristiansen K."/>
            <person name="Kudrna D."/>
            <person name="Kulathinal R.J."/>
            <person name="Kumar S."/>
            <person name="Kwok R."/>
            <person name="Lander E."/>
            <person name="Langley C.H."/>
            <person name="Lapoint R."/>
            <person name="Lazzaro B.P."/>
            <person name="Lee S.J."/>
            <person name="Levesque L."/>
            <person name="Li R."/>
            <person name="Lin C.F."/>
            <person name="Lin M.F."/>
            <person name="Lindblad-Toh K."/>
            <person name="Llopart A."/>
            <person name="Long M."/>
            <person name="Low L."/>
            <person name="Lozovsky E."/>
            <person name="Lu J."/>
            <person name="Luo M."/>
            <person name="Machado C.A."/>
            <person name="Makalowski W."/>
            <person name="Marzo M."/>
            <person name="Matsuda M."/>
            <person name="Matzkin L."/>
            <person name="McAllister B."/>
            <person name="McBride C.S."/>
            <person name="McKernan B."/>
            <person name="McKernan K."/>
            <person name="Mendez-Lago M."/>
            <person name="Minx P."/>
            <person name="Mollenhauer M.U."/>
            <person name="Montooth K."/>
            <person name="Mount S.M."/>
            <person name="Mu X."/>
            <person name="Myers E."/>
            <person name="Negre B."/>
            <person name="Newfeld S."/>
            <person name="Nielsen R."/>
            <person name="Noor M.A."/>
            <person name="O'Grady P."/>
            <person name="Pachter L."/>
            <person name="Papaceit M."/>
            <person name="Parisi M.J."/>
            <person name="Parisi M."/>
            <person name="Parts L."/>
            <person name="Pedersen J.S."/>
            <person name="Pesole G."/>
            <person name="Phillippy A.M."/>
            <person name="Ponting C.P."/>
            <person name="Pop M."/>
            <person name="Porcelli D."/>
            <person name="Powell J.R."/>
            <person name="Prohaska S."/>
            <person name="Pruitt K."/>
            <person name="Puig M."/>
            <person name="Quesneville H."/>
            <person name="Ram K.R."/>
            <person name="Rand D."/>
            <person name="Rasmussen M.D."/>
            <person name="Reed L.K."/>
            <person name="Reenan R."/>
            <person name="Reily A."/>
            <person name="Remington K.A."/>
            <person name="Rieger T.T."/>
            <person name="Ritchie M.G."/>
            <person name="Robin C."/>
            <person name="Rogers Y.H."/>
            <person name="Rohde C."/>
            <person name="Rozas J."/>
            <person name="Rubenfield M.J."/>
            <person name="Ruiz A."/>
            <person name="Russo S."/>
            <person name="Salzberg S.L."/>
            <person name="Sanchez-Gracia A."/>
            <person name="Saranga D.J."/>
            <person name="Sato H."/>
            <person name="Schaeffer S.W."/>
            <person name="Schatz M.C."/>
            <person name="Schlenke T."/>
            <person name="Schwartz R."/>
            <person name="Segarra C."/>
            <person name="Singh R.S."/>
            <person name="Sirot L."/>
            <person name="Sirota M."/>
            <person name="Sisneros N.B."/>
            <person name="Smith C.D."/>
            <person name="Smith T.F."/>
            <person name="Spieth J."/>
            <person name="Stage D.E."/>
            <person name="Stark A."/>
            <person name="Stephan W."/>
            <person name="Strausberg R.L."/>
            <person name="Strempel S."/>
            <person name="Sturgill D."/>
            <person name="Sutton G."/>
            <person name="Sutton G.G."/>
            <person name="Tao W."/>
            <person name="Teichmann S."/>
            <person name="Tobari Y.N."/>
            <person name="Tomimura Y."/>
            <person name="Tsolas J.M."/>
            <person name="Valente V.L."/>
            <person name="Venter E."/>
            <person name="Venter J.C."/>
            <person name="Vicario S."/>
            <person name="Vieira F.G."/>
            <person name="Vilella A.J."/>
            <person name="Villasante A."/>
            <person name="Walenz B."/>
            <person name="Wang J."/>
            <person name="Wasserman M."/>
            <person name="Watts T."/>
            <person name="Wilson D."/>
            <person name="Wilson R.K."/>
            <person name="Wing R.A."/>
            <person name="Wolfner M.F."/>
            <person name="Wong A."/>
            <person name="Wong G.K."/>
            <person name="Wu C.I."/>
            <person name="Wu G."/>
            <person name="Yamamoto D."/>
            <person name="Yang H.P."/>
            <person name="Yang S.P."/>
            <person name="Yorke J.A."/>
            <person name="Yoshida K."/>
            <person name="Zdobnov E."/>
            <person name="Zhang P."/>
            <person name="Zhang Y."/>
            <person name="Zimin A.V."/>
            <person name="Baldwin J."/>
            <person name="Abdouelleil A."/>
            <person name="Abdulkadir J."/>
            <person name="Abebe A."/>
            <person name="Abera B."/>
            <person name="Abreu J."/>
            <person name="Acer S.C."/>
            <person name="Aftuck L."/>
            <person name="Alexander A."/>
            <person name="An P."/>
            <person name="Anderson E."/>
            <person name="Anderson S."/>
            <person name="Arachi H."/>
            <person name="Azer M."/>
            <person name="Bachantsang P."/>
            <person name="Barry A."/>
            <person name="Bayul T."/>
            <person name="Berlin A."/>
            <person name="Bessette D."/>
            <person name="Bloom T."/>
            <person name="Blye J."/>
            <person name="Boguslavskiy L."/>
            <person name="Bonnet C."/>
            <person name="Boukhgalter B."/>
            <person name="Bourzgui I."/>
            <person name="Brown A."/>
            <person name="Cahill P."/>
            <person name="Channer S."/>
            <person name="Cheshatsang Y."/>
            <person name="Chuda L."/>
            <person name="Citroen M."/>
            <person name="Collymore A."/>
            <person name="Cooke P."/>
            <person name="Costello M."/>
            <person name="D'Aco K."/>
            <person name="Daza R."/>
            <person name="De Haan G."/>
            <person name="DeGray S."/>
            <person name="DeMaso C."/>
            <person name="Dhargay N."/>
            <person name="Dooley K."/>
            <person name="Dooley E."/>
            <person name="Doricent M."/>
            <person name="Dorje P."/>
            <person name="Dorjee K."/>
            <person name="Dupes A."/>
            <person name="Elong R."/>
            <person name="Falk J."/>
            <person name="Farina A."/>
            <person name="Faro S."/>
            <person name="Ferguson D."/>
            <person name="Fisher S."/>
            <person name="Foley C.D."/>
            <person name="Franke A."/>
            <person name="Friedrich D."/>
            <person name="Gadbois L."/>
            <person name="Gearin G."/>
            <person name="Gearin C.R."/>
            <person name="Giannoukos G."/>
            <person name="Goode T."/>
            <person name="Graham J."/>
            <person name="Grandbois E."/>
            <person name="Grewal S."/>
            <person name="Gyaltsen K."/>
            <person name="Hafez N."/>
            <person name="Hagos B."/>
            <person name="Hall J."/>
            <person name="Henson C."/>
            <person name="Hollinger A."/>
            <person name="Honan T."/>
            <person name="Huard M.D."/>
            <person name="Hughes L."/>
            <person name="Hurhula B."/>
            <person name="Husby M.E."/>
            <person name="Kamat A."/>
            <person name="Kanga B."/>
            <person name="Kashin S."/>
            <person name="Khazanovich D."/>
            <person name="Kisner P."/>
            <person name="Lance K."/>
            <person name="Lara M."/>
            <person name="Lee W."/>
            <person name="Lennon N."/>
            <person name="Letendre F."/>
            <person name="LeVine R."/>
            <person name="Lipovsky A."/>
            <person name="Liu X."/>
            <person name="Liu J."/>
            <person name="Liu S."/>
            <person name="Lokyitsang T."/>
            <person name="Lokyitsang Y."/>
            <person name="Lubonja R."/>
            <person name="Lui A."/>
            <person name="MacDonald P."/>
            <person name="Magnisalis V."/>
            <person name="Maru K."/>
            <person name="Matthews C."/>
            <person name="McCusker W."/>
            <person name="McDonough S."/>
            <person name="Mehta T."/>
            <person name="Meldrim J."/>
            <person name="Meneus L."/>
            <person name="Mihai O."/>
            <person name="Mihalev A."/>
            <person name="Mihova T."/>
            <person name="Mittelman R."/>
            <person name="Mlenga V."/>
            <person name="Montmayeur A."/>
            <person name="Mulrain L."/>
            <person name="Navidi A."/>
            <person name="Naylor J."/>
            <person name="Negash T."/>
            <person name="Nguyen T."/>
            <person name="Nguyen N."/>
            <person name="Nicol R."/>
            <person name="Norbu C."/>
            <person name="Norbu N."/>
            <person name="Novod N."/>
            <person name="O'Neill B."/>
            <person name="Osman S."/>
            <person name="Markiewicz E."/>
            <person name="Oyono O.L."/>
            <person name="Patti C."/>
            <person name="Phunkhang P."/>
            <person name="Pierre F."/>
            <person name="Priest M."/>
            <person name="Raghuraman S."/>
            <person name="Rege F."/>
            <person name="Reyes R."/>
            <person name="Rise C."/>
            <person name="Rogov P."/>
            <person name="Ross K."/>
            <person name="Ryan E."/>
            <person name="Settipalli S."/>
            <person name="Shea T."/>
            <person name="Sherpa N."/>
            <person name="Shi L."/>
            <person name="Shih D."/>
            <person name="Sparrow T."/>
            <person name="Spaulding J."/>
            <person name="Stalker J."/>
            <person name="Stange-Thomann N."/>
            <person name="Stavropoulos S."/>
            <person name="Stone C."/>
            <person name="Strader C."/>
            <person name="Tesfaye S."/>
            <person name="Thomson T."/>
            <person name="Thoulutsang Y."/>
            <person name="Thoulutsang D."/>
            <person name="Topham K."/>
            <person name="Topping I."/>
            <person name="Tsamla T."/>
            <person name="Vassiliev H."/>
            <person name="Vo A."/>
            <person name="Wangchuk T."/>
            <person name="Wangdi T."/>
            <person name="Weiand M."/>
            <person name="Wilkinson J."/>
            <person name="Wilson A."/>
            <person name="Yadav S."/>
            <person name="Young G."/>
            <person name="Yu Q."/>
            <person name="Zembek L."/>
            <person name="Zhong D."/>
            <person name="Zimmer A."/>
            <person name="Zwirko Z."/>
            <person name="Jaffe D.B."/>
            <person name="Alvarez P."/>
            <person name="Brockman W."/>
            <person name="Butler J."/>
            <person name="Chin C."/>
            <person name="Gnerre S."/>
            <person name="Grabherr M."/>
            <person name="Kleber M."/>
            <person name="Mauceli E."/>
            <person name="MacCallum I."/>
        </authorList>
    </citation>
    <scope>NUCLEOTIDE SEQUENCE [LARGE SCALE GENOMIC DNA]</scope>
    <source>
        <strain evidence="10">white501</strain>
    </source>
</reference>
<dbReference type="Gene3D" id="2.170.16.10">
    <property type="entry name" value="Hedgehog/Intein (Hint) domain"/>
    <property type="match status" value="1"/>
</dbReference>
<dbReference type="EMBL" id="CM000366">
    <property type="protein sequence ID" value="EDX17287.1"/>
    <property type="molecule type" value="Genomic_DNA"/>
</dbReference>